<evidence type="ECO:0000256" key="8">
    <source>
        <dbReference type="ARBA" id="ARBA00038436"/>
    </source>
</evidence>
<evidence type="ECO:0000313" key="11">
    <source>
        <dbReference type="EMBL" id="SDL08932.1"/>
    </source>
</evidence>
<feature type="transmembrane region" description="Helical" evidence="9">
    <location>
        <begin position="12"/>
        <end position="31"/>
    </location>
</feature>
<dbReference type="InterPro" id="IPR007387">
    <property type="entry name" value="TRAP_DctQ"/>
</dbReference>
<keyword evidence="5 9" id="KW-0812">Transmembrane</keyword>
<dbReference type="GO" id="GO:0015740">
    <property type="term" value="P:C4-dicarboxylate transport"/>
    <property type="evidence" value="ECO:0007669"/>
    <property type="project" value="TreeGrafter"/>
</dbReference>
<evidence type="ECO:0000256" key="6">
    <source>
        <dbReference type="ARBA" id="ARBA00022989"/>
    </source>
</evidence>
<dbReference type="AlphaFoldDB" id="A0A1G9H7V2"/>
<sequence length="171" mass="18832">MKFRRHVDRVLGIVLVILMATMTINVLWQVASRYVVGRPSAFTDELARYLLIWVGTLGAAYAAGQRMHLAIDIVPQKASPAGKRRLSLIINSIVIVFALLVMVIGGINLVYITLYLDQHSPALGVPLGYVYAVLPLSGLLIIYYSVVSLMEAAFPAEHQGDMLDDDPEPVR</sequence>
<reference evidence="11 12" key="1">
    <citation type="submission" date="2016-10" db="EMBL/GenBank/DDBJ databases">
        <authorList>
            <person name="de Groot N.N."/>
        </authorList>
    </citation>
    <scope>NUCLEOTIDE SEQUENCE [LARGE SCALE GENOMIC DNA]</scope>
    <source>
        <strain evidence="11 12">DSM 25186</strain>
    </source>
</reference>
<dbReference type="GO" id="GO:0005886">
    <property type="term" value="C:plasma membrane"/>
    <property type="evidence" value="ECO:0007669"/>
    <property type="project" value="UniProtKB-SubCell"/>
</dbReference>
<keyword evidence="12" id="KW-1185">Reference proteome</keyword>
<dbReference type="EMBL" id="FNFO01000004">
    <property type="protein sequence ID" value="SDL08932.1"/>
    <property type="molecule type" value="Genomic_DNA"/>
</dbReference>
<evidence type="ECO:0000256" key="5">
    <source>
        <dbReference type="ARBA" id="ARBA00022692"/>
    </source>
</evidence>
<evidence type="ECO:0000256" key="2">
    <source>
        <dbReference type="ARBA" id="ARBA00022448"/>
    </source>
</evidence>
<dbReference type="RefSeq" id="WP_089682375.1">
    <property type="nucleotide sequence ID" value="NZ_FNFO01000004.1"/>
</dbReference>
<keyword evidence="3" id="KW-1003">Cell membrane</keyword>
<feature type="domain" description="Tripartite ATP-independent periplasmic transporters DctQ component" evidence="10">
    <location>
        <begin position="22"/>
        <end position="152"/>
    </location>
</feature>
<evidence type="ECO:0000259" key="10">
    <source>
        <dbReference type="Pfam" id="PF04290"/>
    </source>
</evidence>
<evidence type="ECO:0000313" key="12">
    <source>
        <dbReference type="Proteomes" id="UP000198510"/>
    </source>
</evidence>
<dbReference type="Proteomes" id="UP000198510">
    <property type="component" value="Unassembled WGS sequence"/>
</dbReference>
<keyword evidence="6 9" id="KW-1133">Transmembrane helix</keyword>
<comment type="subcellular location">
    <subcellularLocation>
        <location evidence="1">Cell inner membrane</location>
        <topology evidence="1">Multi-pass membrane protein</topology>
    </subcellularLocation>
</comment>
<feature type="transmembrane region" description="Helical" evidence="9">
    <location>
        <begin position="85"/>
        <end position="116"/>
    </location>
</feature>
<evidence type="ECO:0000256" key="7">
    <source>
        <dbReference type="ARBA" id="ARBA00023136"/>
    </source>
</evidence>
<dbReference type="PANTHER" id="PTHR35011">
    <property type="entry name" value="2,3-DIKETO-L-GULONATE TRAP TRANSPORTER SMALL PERMEASE PROTEIN YIAM"/>
    <property type="match status" value="1"/>
</dbReference>
<feature type="transmembrane region" description="Helical" evidence="9">
    <location>
        <begin position="46"/>
        <end position="64"/>
    </location>
</feature>
<comment type="similarity">
    <text evidence="8">Belongs to the TRAP transporter small permease family.</text>
</comment>
<keyword evidence="7 9" id="KW-0472">Membrane</keyword>
<dbReference type="Pfam" id="PF04290">
    <property type="entry name" value="DctQ"/>
    <property type="match status" value="1"/>
</dbReference>
<dbReference type="PANTHER" id="PTHR35011:SF2">
    <property type="entry name" value="2,3-DIKETO-L-GULONATE TRAP TRANSPORTER SMALL PERMEASE PROTEIN YIAM"/>
    <property type="match status" value="1"/>
</dbReference>
<evidence type="ECO:0000256" key="9">
    <source>
        <dbReference type="SAM" id="Phobius"/>
    </source>
</evidence>
<proteinExistence type="inferred from homology"/>
<dbReference type="GO" id="GO:0022857">
    <property type="term" value="F:transmembrane transporter activity"/>
    <property type="evidence" value="ECO:0007669"/>
    <property type="project" value="TreeGrafter"/>
</dbReference>
<gene>
    <name evidence="11" type="ORF">SAMN05421823_104345</name>
</gene>
<evidence type="ECO:0000256" key="3">
    <source>
        <dbReference type="ARBA" id="ARBA00022475"/>
    </source>
</evidence>
<feature type="transmembrane region" description="Helical" evidence="9">
    <location>
        <begin position="128"/>
        <end position="146"/>
    </location>
</feature>
<dbReference type="OrthoDB" id="9815614at2"/>
<keyword evidence="2" id="KW-0813">Transport</keyword>
<dbReference type="InterPro" id="IPR055348">
    <property type="entry name" value="DctQ"/>
</dbReference>
<accession>A0A1G9H7V2</accession>
<evidence type="ECO:0000256" key="4">
    <source>
        <dbReference type="ARBA" id="ARBA00022519"/>
    </source>
</evidence>
<protein>
    <submittedName>
        <fullName evidence="11">TRAP-type C4-dicarboxylate transport system, small permease component</fullName>
    </submittedName>
</protein>
<name>A0A1G9H7V2_9BACT</name>
<dbReference type="STRING" id="1075417.SAMN05421823_104345"/>
<evidence type="ECO:0000256" key="1">
    <source>
        <dbReference type="ARBA" id="ARBA00004429"/>
    </source>
</evidence>
<organism evidence="11 12">
    <name type="scientific">Catalinimonas alkaloidigena</name>
    <dbReference type="NCBI Taxonomy" id="1075417"/>
    <lineage>
        <taxon>Bacteria</taxon>
        <taxon>Pseudomonadati</taxon>
        <taxon>Bacteroidota</taxon>
        <taxon>Cytophagia</taxon>
        <taxon>Cytophagales</taxon>
        <taxon>Catalimonadaceae</taxon>
        <taxon>Catalinimonas</taxon>
    </lineage>
</organism>
<keyword evidence="4" id="KW-0997">Cell inner membrane</keyword>